<dbReference type="InterPro" id="IPR046794">
    <property type="entry name" value="Apc1_MidN"/>
</dbReference>
<feature type="domain" description="Anaphase-promoting complex subunit 1 C-terminal" evidence="6">
    <location>
        <begin position="1653"/>
        <end position="1856"/>
    </location>
</feature>
<dbReference type="GO" id="GO:0031145">
    <property type="term" value="P:anaphase-promoting complex-dependent catabolic process"/>
    <property type="evidence" value="ECO:0007669"/>
    <property type="project" value="TreeGrafter"/>
</dbReference>
<dbReference type="PANTHER" id="PTHR12827:SF3">
    <property type="entry name" value="ANAPHASE-PROMOTING COMPLEX SUBUNIT 1"/>
    <property type="match status" value="1"/>
</dbReference>
<dbReference type="OrthoDB" id="26401at2759"/>
<accession>A0A2P6TLZ9</accession>
<keyword evidence="4" id="KW-0131">Cell cycle</keyword>
<evidence type="ECO:0000313" key="9">
    <source>
        <dbReference type="Proteomes" id="UP000239899"/>
    </source>
</evidence>
<dbReference type="GO" id="GO:0051301">
    <property type="term" value="P:cell division"/>
    <property type="evidence" value="ECO:0007669"/>
    <property type="project" value="UniProtKB-KW"/>
</dbReference>
<dbReference type="InterPro" id="IPR024990">
    <property type="entry name" value="Apc1"/>
</dbReference>
<feature type="region of interest" description="Disordered" evidence="5">
    <location>
        <begin position="674"/>
        <end position="729"/>
    </location>
</feature>
<dbReference type="EMBL" id="LHPG02000011">
    <property type="protein sequence ID" value="PRW45371.1"/>
    <property type="molecule type" value="Genomic_DNA"/>
</dbReference>
<gene>
    <name evidence="8" type="ORF">C2E21_5708</name>
</gene>
<feature type="domain" description="Anaphase-promoting complex subunit 1 middle" evidence="7">
    <location>
        <begin position="603"/>
        <end position="664"/>
    </location>
</feature>
<feature type="region of interest" description="Disordered" evidence="5">
    <location>
        <begin position="200"/>
        <end position="262"/>
    </location>
</feature>
<feature type="compositionally biased region" description="Acidic residues" evidence="5">
    <location>
        <begin position="224"/>
        <end position="233"/>
    </location>
</feature>
<sequence length="1912" mass="195961">MAFQPVPRSQGATPATAGTSGAAAPGARLLLPSQELPVSFALLWEQQVDAGTNVEPLEGHLATDTNGDLLLCLLSKAAQRLTALRLPPPAAAAAAPLAAGRRIEVAFTLPVLAAAAVRATLHAGSAERQAGSASSSGRPVPPRDLLLLQPDGRLALYAGRRRLCTVRVPGEGSAPAPYAQLLRLGGANAADAAAAHEARFASNHSELSGSRRPPSAAEVRSDDAGADSDEDGDMMLVSPAPRASRLGAPPSGAGASDPLPDVRSLGDALEAPPAVAGLQNAVGNRVTLQLAGGGNTRVALPFAPTGPLATSAMEALHAVLPADTYWALYARWLTEGGASSADAEAQWQALARVVLAWAADPSSLSLAEDRPPQLHLPRPSGASSGTTATTTTPQRQLSTANASVPTGQAAWQQLLRSDHHRRHGSRFAWAPAAQPAQEEGHMPATAAAVGAGRDEAWRALQALHSVYEDCKMSVLRWQLLPSLGRALLRLAGLLGASGYADHYARDLGLPAEPAAAPGAAAQAGASPSQAVASAAPPDMFRALQALLGGQRDGGGAVPLLAAQKAGCVRRSADLLAAYGLLAEAAASLGASLSLEAAQASDLLQAAAHRIVRLLVRQRWTLADLDCLPWGVALPLRQAIQHCRSSPPTDWPQEAYVLIGRNDIAASMAAAEQEERPAEAAVSSIVSTPLGKMAKTTSPTKKPPGRGGPALPAALAGTAGEGEASGEAAATTVAAASGAATAGGDDEAGDGMENLTQQAASLRFGRDLRLLEVRRLLRSSAPVTLRMGNVPEPTDAEGTAAQQIKLTVLAIRTCSLPLGRGALTLATLRPLPTEPLHIPPLCLAGRLPEQNNAVVNLDFTGAAPAPGGGAFSEQTAWPEFHNGVAAGLRLAPGAHQLTRTWVVYNKPPEPSYTHAGMLMALGLTGHLSCLAATDLYRYLAQEHDATIIGVLLGMAASKRGSQDSTISKTLFLHLPTRHPSSYPELDISPLVQTAALAGVGLLFQGSSHRVMAEVMLEEIGRRPGAAPKEEEEAAALGGGLASGSGLHRGVTQDREGYALAAGLALGLITLGKGRAAAGLSDLHLEEKLRYFMVGGALSGTVGTQQGLAAAGGAAPGAGDSVFGPGVIGMDPTLGEPEVRHGPLPRSNGNNRVVGSVAEELAAAQGTSQTVLEGDLVNLGVTSPAAALALGLMYLQTNDAAVAVAFHLPDTHFALDFVQPEQLTLRMLMRSLVMWDSIQPTDEWLQAQLPPLLRGPLSRLMAGEGGGAPHADYEALAQAHAACVAGACLAVGIRFAGSANARAEALLRRHAQQLLAAKQRVPEPGTGQPSIISKDVFEDALGSVVLALGVVMAGSGHLPTFKLLRGLRKRLAPATLSNASQPSMAAPPTSSLNFGAHCAVSMALGFLFMGAGTLTFGTSPEAVAALVISLFPHFPASTMDHRCHLQAFRHLYVLAAQPRSVDAIDVDTKQPVYVPLQIELGGAAVPSLGDGQHAGSVLRPVASVSKGTGDVLAELAAQAAASLQQGFSFDGNHTGAAAGPAVGPHTSISVSFDRIAPCLLPEQKQVAAVRVTGPRYWHQLLERRGAGRGRGPSLAALYSTRTLFVQRKAGALPYADDPSGVRSLLSRMVHHAGGGSPGASRGGNGGANSFDLVNLCSTFGSDPSITCFAQLFCAGGSNEGGSFRSRLPVAADAFRDFCRGALYECVTKEKPTALPAYLLLYCIKQGLVSGSAAAAALSQLWSGLPPAVPLRGLALALAYYDSSLGLAAAAAHAAALRQGADGEAAAEQWEPVISPLLLQACWQQLEAAWAASGMADGEALRRYTSSGALAAVEGEAAADCALSVAGMLGAFLQLHGVPPAAVLQQTAGRVQEMLQGAALQDAGAAATAATAMLCATHRGLGLPAAQALATALLH</sequence>
<evidence type="ECO:0000256" key="3">
    <source>
        <dbReference type="ARBA" id="ARBA00022776"/>
    </source>
</evidence>
<keyword evidence="9" id="KW-1185">Reference proteome</keyword>
<evidence type="ECO:0000259" key="6">
    <source>
        <dbReference type="Pfam" id="PF18122"/>
    </source>
</evidence>
<dbReference type="GO" id="GO:0005680">
    <property type="term" value="C:anaphase-promoting complex"/>
    <property type="evidence" value="ECO:0007669"/>
    <property type="project" value="InterPro"/>
</dbReference>
<reference evidence="8 9" key="1">
    <citation type="journal article" date="2018" name="Plant J.">
        <title>Genome sequences of Chlorella sorokiniana UTEX 1602 and Micractinium conductrix SAG 241.80: implications to maltose excretion by a green alga.</title>
        <authorList>
            <person name="Arriola M.B."/>
            <person name="Velmurugan N."/>
            <person name="Zhang Y."/>
            <person name="Plunkett M.H."/>
            <person name="Hondzo H."/>
            <person name="Barney B.M."/>
        </authorList>
    </citation>
    <scope>NUCLEOTIDE SEQUENCE [LARGE SCALE GENOMIC DNA]</scope>
    <source>
        <strain evidence="9">UTEX 1602</strain>
    </source>
</reference>
<dbReference type="Pfam" id="PF18122">
    <property type="entry name" value="APC1_C"/>
    <property type="match status" value="1"/>
</dbReference>
<evidence type="ECO:0000313" key="8">
    <source>
        <dbReference type="EMBL" id="PRW45371.1"/>
    </source>
</evidence>
<name>A0A2P6TLZ9_CHLSO</name>
<feature type="compositionally biased region" description="Low complexity" evidence="5">
    <location>
        <begin position="708"/>
        <end position="729"/>
    </location>
</feature>
<organism evidence="8 9">
    <name type="scientific">Chlorella sorokiniana</name>
    <name type="common">Freshwater green alga</name>
    <dbReference type="NCBI Taxonomy" id="3076"/>
    <lineage>
        <taxon>Eukaryota</taxon>
        <taxon>Viridiplantae</taxon>
        <taxon>Chlorophyta</taxon>
        <taxon>core chlorophytes</taxon>
        <taxon>Trebouxiophyceae</taxon>
        <taxon>Chlorellales</taxon>
        <taxon>Chlorellaceae</taxon>
        <taxon>Chlorella clade</taxon>
        <taxon>Chlorella</taxon>
    </lineage>
</organism>
<dbReference type="STRING" id="3076.A0A2P6TLZ9"/>
<feature type="compositionally biased region" description="Polar residues" evidence="5">
    <location>
        <begin position="393"/>
        <end position="403"/>
    </location>
</feature>
<dbReference type="GO" id="GO:0070979">
    <property type="term" value="P:protein K11-linked ubiquitination"/>
    <property type="evidence" value="ECO:0007669"/>
    <property type="project" value="TreeGrafter"/>
</dbReference>
<keyword evidence="2" id="KW-0132">Cell division</keyword>
<evidence type="ECO:0000256" key="5">
    <source>
        <dbReference type="SAM" id="MobiDB-lite"/>
    </source>
</evidence>
<dbReference type="PANTHER" id="PTHR12827">
    <property type="entry name" value="MEIOTIC CHECKPOINT REGULATOR TSG24 FAMILY MEMBER"/>
    <property type="match status" value="1"/>
</dbReference>
<dbReference type="InterPro" id="IPR041221">
    <property type="entry name" value="APC1_C"/>
</dbReference>
<dbReference type="Pfam" id="PF20518">
    <property type="entry name" value="Apc1_MidN"/>
    <property type="match status" value="1"/>
</dbReference>
<feature type="region of interest" description="Disordered" evidence="5">
    <location>
        <begin position="1"/>
        <end position="20"/>
    </location>
</feature>
<evidence type="ECO:0000256" key="4">
    <source>
        <dbReference type="ARBA" id="ARBA00023306"/>
    </source>
</evidence>
<evidence type="ECO:0000256" key="1">
    <source>
        <dbReference type="ARBA" id="ARBA00010547"/>
    </source>
</evidence>
<feature type="region of interest" description="Disordered" evidence="5">
    <location>
        <begin position="366"/>
        <end position="403"/>
    </location>
</feature>
<feature type="compositionally biased region" description="Low complexity" evidence="5">
    <location>
        <begin position="380"/>
        <end position="392"/>
    </location>
</feature>
<comment type="caution">
    <text evidence="8">The sequence shown here is derived from an EMBL/GenBank/DDBJ whole genome shotgun (WGS) entry which is preliminary data.</text>
</comment>
<feature type="compositionally biased region" description="Low complexity" evidence="5">
    <location>
        <begin position="11"/>
        <end position="20"/>
    </location>
</feature>
<evidence type="ECO:0000259" key="7">
    <source>
        <dbReference type="Pfam" id="PF20518"/>
    </source>
</evidence>
<evidence type="ECO:0000256" key="2">
    <source>
        <dbReference type="ARBA" id="ARBA00022618"/>
    </source>
</evidence>
<feature type="region of interest" description="Disordered" evidence="5">
    <location>
        <begin position="125"/>
        <end position="145"/>
    </location>
</feature>
<protein>
    <submittedName>
        <fullName evidence="8">Anaphase-promoting complex subunit 1 isoform X1</fullName>
    </submittedName>
</protein>
<comment type="similarity">
    <text evidence="1">Belongs to the APC1 family.</text>
</comment>
<dbReference type="GO" id="GO:0060090">
    <property type="term" value="F:molecular adaptor activity"/>
    <property type="evidence" value="ECO:0007669"/>
    <property type="project" value="TreeGrafter"/>
</dbReference>
<dbReference type="Gene3D" id="1.25.10.10">
    <property type="entry name" value="Leucine-rich Repeat Variant"/>
    <property type="match status" value="2"/>
</dbReference>
<keyword evidence="3" id="KW-0498">Mitosis</keyword>
<proteinExistence type="inferred from homology"/>
<dbReference type="GO" id="GO:0007091">
    <property type="term" value="P:metaphase/anaphase transition of mitotic cell cycle"/>
    <property type="evidence" value="ECO:0007669"/>
    <property type="project" value="TreeGrafter"/>
</dbReference>
<dbReference type="InterPro" id="IPR011989">
    <property type="entry name" value="ARM-like"/>
</dbReference>
<feature type="region of interest" description="Disordered" evidence="5">
    <location>
        <begin position="1124"/>
        <end position="1149"/>
    </location>
</feature>
<dbReference type="Proteomes" id="UP000239899">
    <property type="component" value="Unassembled WGS sequence"/>
</dbReference>